<proteinExistence type="predicted"/>
<evidence type="ECO:0000256" key="2">
    <source>
        <dbReference type="SAM" id="SignalP"/>
    </source>
</evidence>
<protein>
    <recommendedName>
        <fullName evidence="3">SCP domain-containing protein</fullName>
    </recommendedName>
</protein>
<name>A0ABQ3EDQ9_9ACTN</name>
<dbReference type="SUPFAM" id="SSF55797">
    <property type="entry name" value="PR-1-like"/>
    <property type="match status" value="1"/>
</dbReference>
<evidence type="ECO:0000256" key="1">
    <source>
        <dbReference type="SAM" id="MobiDB-lite"/>
    </source>
</evidence>
<dbReference type="CDD" id="cd05379">
    <property type="entry name" value="CAP_bacterial"/>
    <property type="match status" value="1"/>
</dbReference>
<dbReference type="InterPro" id="IPR035940">
    <property type="entry name" value="CAP_sf"/>
</dbReference>
<dbReference type="InterPro" id="IPR014044">
    <property type="entry name" value="CAP_dom"/>
</dbReference>
<dbReference type="Pfam" id="PF00188">
    <property type="entry name" value="CAP"/>
    <property type="match status" value="1"/>
</dbReference>
<dbReference type="EMBL" id="BMVO01000033">
    <property type="protein sequence ID" value="GHB29066.1"/>
    <property type="molecule type" value="Genomic_DNA"/>
</dbReference>
<keyword evidence="2" id="KW-0732">Signal</keyword>
<keyword evidence="5" id="KW-1185">Reference proteome</keyword>
<comment type="caution">
    <text evidence="4">The sequence shown here is derived from an EMBL/GenBank/DDBJ whole genome shotgun (WGS) entry which is preliminary data.</text>
</comment>
<feature type="chain" id="PRO_5047128354" description="SCP domain-containing protein" evidence="2">
    <location>
        <begin position="27"/>
        <end position="203"/>
    </location>
</feature>
<evidence type="ECO:0000313" key="5">
    <source>
        <dbReference type="Proteomes" id="UP000599437"/>
    </source>
</evidence>
<organism evidence="4 5">
    <name type="scientific">Streptomyces chryseus</name>
    <dbReference type="NCBI Taxonomy" id="68186"/>
    <lineage>
        <taxon>Bacteria</taxon>
        <taxon>Bacillati</taxon>
        <taxon>Actinomycetota</taxon>
        <taxon>Actinomycetes</taxon>
        <taxon>Kitasatosporales</taxon>
        <taxon>Streptomycetaceae</taxon>
        <taxon>Streptomyces</taxon>
    </lineage>
</organism>
<dbReference type="Gene3D" id="3.40.33.10">
    <property type="entry name" value="CAP"/>
    <property type="match status" value="1"/>
</dbReference>
<gene>
    <name evidence="4" type="ORF">GCM10010346_60710</name>
</gene>
<feature type="signal peptide" evidence="2">
    <location>
        <begin position="1"/>
        <end position="26"/>
    </location>
</feature>
<accession>A0ABQ3EDQ9</accession>
<evidence type="ECO:0000259" key="3">
    <source>
        <dbReference type="Pfam" id="PF00188"/>
    </source>
</evidence>
<dbReference type="PANTHER" id="PTHR31157">
    <property type="entry name" value="SCP DOMAIN-CONTAINING PROTEIN"/>
    <property type="match status" value="1"/>
</dbReference>
<reference evidence="5" key="1">
    <citation type="journal article" date="2019" name="Int. J. Syst. Evol. Microbiol.">
        <title>The Global Catalogue of Microorganisms (GCM) 10K type strain sequencing project: providing services to taxonomists for standard genome sequencing and annotation.</title>
        <authorList>
            <consortium name="The Broad Institute Genomics Platform"/>
            <consortium name="The Broad Institute Genome Sequencing Center for Infectious Disease"/>
            <person name="Wu L."/>
            <person name="Ma J."/>
        </authorList>
    </citation>
    <scope>NUCLEOTIDE SEQUENCE [LARGE SCALE GENOMIC DNA]</scope>
    <source>
        <strain evidence="5">JCM 4737</strain>
    </source>
</reference>
<sequence length="203" mass="22903">MHRKLTLILLSTAVVLAPVTAAPASADPPPPPHRFQPHALTPLPDVWQATWRPSAGPEHRPPRRPTGRERRPTSSAQKTRKVLVRLLNRERARHGCRPVRSHRALTRAAQRHSAYMSRAGSLSHTGAHDSRPGDRLTYEGYRWRRVAENLARAERDPASALHRWKQSPKHRAVMLTCAFQHVGVGVSHRGGQGWWTLLLARPR</sequence>
<evidence type="ECO:0000313" key="4">
    <source>
        <dbReference type="EMBL" id="GHB29066.1"/>
    </source>
</evidence>
<feature type="region of interest" description="Disordered" evidence="1">
    <location>
        <begin position="49"/>
        <end position="81"/>
    </location>
</feature>
<dbReference type="Proteomes" id="UP000599437">
    <property type="component" value="Unassembled WGS sequence"/>
</dbReference>
<dbReference type="PANTHER" id="PTHR31157:SF1">
    <property type="entry name" value="SCP DOMAIN-CONTAINING PROTEIN"/>
    <property type="match status" value="1"/>
</dbReference>
<feature type="domain" description="SCP" evidence="3">
    <location>
        <begin position="85"/>
        <end position="196"/>
    </location>
</feature>